<feature type="non-terminal residue" evidence="1">
    <location>
        <position position="1"/>
    </location>
</feature>
<dbReference type="AlphaFoldDB" id="A0AAN8WLW8"/>
<keyword evidence="2" id="KW-1185">Reference proteome</keyword>
<proteinExistence type="predicted"/>
<comment type="caution">
    <text evidence="1">The sequence shown here is derived from an EMBL/GenBank/DDBJ whole genome shotgun (WGS) entry which is preliminary data.</text>
</comment>
<protein>
    <submittedName>
        <fullName evidence="1">Uncharacterized protein</fullName>
    </submittedName>
</protein>
<organism evidence="1 2">
    <name type="scientific">Halocaridina rubra</name>
    <name type="common">Hawaiian red shrimp</name>
    <dbReference type="NCBI Taxonomy" id="373956"/>
    <lineage>
        <taxon>Eukaryota</taxon>
        <taxon>Metazoa</taxon>
        <taxon>Ecdysozoa</taxon>
        <taxon>Arthropoda</taxon>
        <taxon>Crustacea</taxon>
        <taxon>Multicrustacea</taxon>
        <taxon>Malacostraca</taxon>
        <taxon>Eumalacostraca</taxon>
        <taxon>Eucarida</taxon>
        <taxon>Decapoda</taxon>
        <taxon>Pleocyemata</taxon>
        <taxon>Caridea</taxon>
        <taxon>Atyoidea</taxon>
        <taxon>Atyidae</taxon>
        <taxon>Halocaridina</taxon>
    </lineage>
</organism>
<dbReference type="EMBL" id="JAXCGZ010021677">
    <property type="protein sequence ID" value="KAK7045917.1"/>
    <property type="molecule type" value="Genomic_DNA"/>
</dbReference>
<evidence type="ECO:0000313" key="2">
    <source>
        <dbReference type="Proteomes" id="UP001381693"/>
    </source>
</evidence>
<dbReference type="Proteomes" id="UP001381693">
    <property type="component" value="Unassembled WGS sequence"/>
</dbReference>
<name>A0AAN8WLW8_HALRR</name>
<accession>A0AAN8WLW8</accession>
<sequence length="56" mass="5768">LDESKIVFVAVCADSSCDATAKSIADSSTFILALDAINRSKKSGYTAVVDAVQNAS</sequence>
<reference evidence="1 2" key="1">
    <citation type="submission" date="2023-11" db="EMBL/GenBank/DDBJ databases">
        <title>Halocaridina rubra genome assembly.</title>
        <authorList>
            <person name="Smith C."/>
        </authorList>
    </citation>
    <scope>NUCLEOTIDE SEQUENCE [LARGE SCALE GENOMIC DNA]</scope>
    <source>
        <strain evidence="1">EP-1</strain>
        <tissue evidence="1">Whole</tissue>
    </source>
</reference>
<evidence type="ECO:0000313" key="1">
    <source>
        <dbReference type="EMBL" id="KAK7045917.1"/>
    </source>
</evidence>
<gene>
    <name evidence="1" type="ORF">SK128_010705</name>
</gene>